<evidence type="ECO:0000256" key="1">
    <source>
        <dbReference type="SAM" id="Phobius"/>
    </source>
</evidence>
<organism evidence="2 3">
    <name type="scientific">Corynebacterium testudinoris</name>
    <dbReference type="NCBI Taxonomy" id="136857"/>
    <lineage>
        <taxon>Bacteria</taxon>
        <taxon>Bacillati</taxon>
        <taxon>Actinomycetota</taxon>
        <taxon>Actinomycetes</taxon>
        <taxon>Mycobacteriales</taxon>
        <taxon>Corynebacteriaceae</taxon>
        <taxon>Corynebacterium</taxon>
    </lineage>
</organism>
<keyword evidence="1" id="KW-0472">Membrane</keyword>
<proteinExistence type="predicted"/>
<dbReference type="STRING" id="136857.CTEST_00225"/>
<dbReference type="OrthoDB" id="4481397at2"/>
<dbReference type="AlphaFoldDB" id="A0A0G3H423"/>
<protein>
    <submittedName>
        <fullName evidence="2">SdpI/YhfL protein family</fullName>
    </submittedName>
</protein>
<dbReference type="Proteomes" id="UP000035540">
    <property type="component" value="Chromosome"/>
</dbReference>
<keyword evidence="3" id="KW-1185">Reference proteome</keyword>
<feature type="transmembrane region" description="Helical" evidence="1">
    <location>
        <begin position="88"/>
        <end position="107"/>
    </location>
</feature>
<dbReference type="EMBL" id="CP011545">
    <property type="protein sequence ID" value="AKK07515.1"/>
    <property type="molecule type" value="Genomic_DNA"/>
</dbReference>
<dbReference type="KEGG" id="cted:CTEST_00225"/>
<evidence type="ECO:0000313" key="2">
    <source>
        <dbReference type="EMBL" id="AKK07515.1"/>
    </source>
</evidence>
<reference evidence="3" key="2">
    <citation type="submission" date="2015-05" db="EMBL/GenBank/DDBJ databases">
        <title>Complete genome sequence of Corynebacterium testudinoris DSM 44614, recovered from necrotic lesions in the mouth of a tortoise.</title>
        <authorList>
            <person name="Ruckert C."/>
            <person name="Albersmeier A."/>
            <person name="Winkler A."/>
            <person name="Tauch A."/>
        </authorList>
    </citation>
    <scope>NUCLEOTIDE SEQUENCE [LARGE SCALE GENOMIC DNA]</scope>
    <source>
        <strain evidence="3">DSM 44614</strain>
    </source>
</reference>
<keyword evidence="1" id="KW-1133">Transmembrane helix</keyword>
<sequence length="116" mass="12117">MAGYVSLVVGLLLMSGLGFFMDRAIRSGSLERNTAIGIRTRATLSSDEAWEAGHREARPYLQATAQVGIVGVVVSVAALPFVQSGGRYVVPVAAFVVQIAVLAWGAARANSAAKAR</sequence>
<feature type="transmembrane region" description="Helical" evidence="1">
    <location>
        <begin position="63"/>
        <end position="82"/>
    </location>
</feature>
<gene>
    <name evidence="2" type="ORF">CTEST_00225</name>
</gene>
<accession>A0A0G3H423</accession>
<evidence type="ECO:0000313" key="3">
    <source>
        <dbReference type="Proteomes" id="UP000035540"/>
    </source>
</evidence>
<dbReference type="Pfam" id="PF13630">
    <property type="entry name" value="SdpI"/>
    <property type="match status" value="1"/>
</dbReference>
<name>A0A0G3H423_9CORY</name>
<dbReference type="PATRIC" id="fig|136857.5.peg.42"/>
<dbReference type="InterPro" id="IPR025962">
    <property type="entry name" value="SdpI/YhfL"/>
</dbReference>
<keyword evidence="1" id="KW-0812">Transmembrane</keyword>
<dbReference type="RefSeq" id="WP_047252019.1">
    <property type="nucleotide sequence ID" value="NZ_CP011545.1"/>
</dbReference>
<reference evidence="2 3" key="1">
    <citation type="journal article" date="2015" name="Genome Announc.">
        <title>Complete Genome Sequence of the Type Strain Corynebacterium testudinoris DSM 44614, Recovered from Necrotic Lesions in the Mouth of a Tortoise.</title>
        <authorList>
            <person name="Ruckert C."/>
            <person name="Kriete M."/>
            <person name="Jaenicke S."/>
            <person name="Winkler A."/>
            <person name="Tauch A."/>
        </authorList>
    </citation>
    <scope>NUCLEOTIDE SEQUENCE [LARGE SCALE GENOMIC DNA]</scope>
    <source>
        <strain evidence="2 3">DSM 44614</strain>
    </source>
</reference>
<feature type="transmembrane region" description="Helical" evidence="1">
    <location>
        <begin position="6"/>
        <end position="25"/>
    </location>
</feature>